<dbReference type="SMART" id="SM00298">
    <property type="entry name" value="CHROMO"/>
    <property type="match status" value="1"/>
</dbReference>
<evidence type="ECO:0000313" key="6">
    <source>
        <dbReference type="Proteomes" id="UP000077051"/>
    </source>
</evidence>
<dbReference type="STRING" id="747725.A0A168JWZ0"/>
<dbReference type="PROSITE" id="PS50013">
    <property type="entry name" value="CHROMO_2"/>
    <property type="match status" value="1"/>
</dbReference>
<dbReference type="AlphaFoldDB" id="A0A168JWZ0"/>
<evidence type="ECO:0000256" key="1">
    <source>
        <dbReference type="ARBA" id="ARBA00004123"/>
    </source>
</evidence>
<comment type="subcellular location">
    <subcellularLocation>
        <location evidence="1">Nucleus</location>
    </subcellularLocation>
</comment>
<proteinExistence type="predicted"/>
<name>A0A168JWZ0_MUCCL</name>
<evidence type="ECO:0000256" key="3">
    <source>
        <dbReference type="SAM" id="MobiDB-lite"/>
    </source>
</evidence>
<dbReference type="EMBL" id="AMYB01000005">
    <property type="protein sequence ID" value="OAD01715.1"/>
    <property type="molecule type" value="Genomic_DNA"/>
</dbReference>
<keyword evidence="2" id="KW-0539">Nucleus</keyword>
<dbReference type="InterPro" id="IPR023780">
    <property type="entry name" value="Chromo_domain"/>
</dbReference>
<reference evidence="5 6" key="1">
    <citation type="submission" date="2015-06" db="EMBL/GenBank/DDBJ databases">
        <title>Expansion of signal transduction pathways in fungi by whole-genome duplication.</title>
        <authorList>
            <consortium name="DOE Joint Genome Institute"/>
            <person name="Corrochano L.M."/>
            <person name="Kuo A."/>
            <person name="Marcet-Houben M."/>
            <person name="Polaino S."/>
            <person name="Salamov A."/>
            <person name="Villalobos J.M."/>
            <person name="Alvarez M.I."/>
            <person name="Avalos J."/>
            <person name="Benito E.P."/>
            <person name="Benoit I."/>
            <person name="Burger G."/>
            <person name="Camino L.P."/>
            <person name="Canovas D."/>
            <person name="Cerda-Olmedo E."/>
            <person name="Cheng J.-F."/>
            <person name="Dominguez A."/>
            <person name="Elias M."/>
            <person name="Eslava A.P."/>
            <person name="Glaser F."/>
            <person name="Grimwood J."/>
            <person name="Gutierrez G."/>
            <person name="Heitman J."/>
            <person name="Henrissat B."/>
            <person name="Iturriaga E.A."/>
            <person name="Lang B.F."/>
            <person name="Lavin J.L."/>
            <person name="Lee S."/>
            <person name="Li W."/>
            <person name="Lindquist E."/>
            <person name="Lopez-Garcia S."/>
            <person name="Luque E.M."/>
            <person name="Marcos A.T."/>
            <person name="Martin J."/>
            <person name="Mccluskey K."/>
            <person name="Medina H.R."/>
            <person name="Miralles-Duran A."/>
            <person name="Miyazaki A."/>
            <person name="Munoz-Torres E."/>
            <person name="Oguiza J.A."/>
            <person name="Ohm R."/>
            <person name="Olmedo M."/>
            <person name="Orejas M."/>
            <person name="Ortiz-Castellanos L."/>
            <person name="Pisabarro A.G."/>
            <person name="Rodriguez-Romero J."/>
            <person name="Ruiz-Herrera J."/>
            <person name="Ruiz-Vazquez R."/>
            <person name="Sanz C."/>
            <person name="Schackwitz W."/>
            <person name="Schmutz J."/>
            <person name="Shahriari M."/>
            <person name="Shelest E."/>
            <person name="Silva-Franco F."/>
            <person name="Soanes D."/>
            <person name="Syed K."/>
            <person name="Tagua V.G."/>
            <person name="Talbot N.J."/>
            <person name="Thon M."/>
            <person name="De Vries R.P."/>
            <person name="Wiebenga A."/>
            <person name="Yadav J.S."/>
            <person name="Braun E.L."/>
            <person name="Baker S."/>
            <person name="Garre V."/>
            <person name="Horwitz B."/>
            <person name="Torres-Martinez S."/>
            <person name="Idnurm A."/>
            <person name="Herrera-Estrella A."/>
            <person name="Gabaldon T."/>
            <person name="Grigoriev I.V."/>
        </authorList>
    </citation>
    <scope>NUCLEOTIDE SEQUENCE [LARGE SCALE GENOMIC DNA]</scope>
    <source>
        <strain evidence="5 6">CBS 277.49</strain>
    </source>
</reference>
<dbReference type="SUPFAM" id="SSF54160">
    <property type="entry name" value="Chromo domain-like"/>
    <property type="match status" value="2"/>
</dbReference>
<feature type="region of interest" description="Disordered" evidence="3">
    <location>
        <begin position="132"/>
        <end position="275"/>
    </location>
</feature>
<dbReference type="InterPro" id="IPR051219">
    <property type="entry name" value="Heterochromatin_chromo-domain"/>
</dbReference>
<evidence type="ECO:0000259" key="4">
    <source>
        <dbReference type="PROSITE" id="PS50013"/>
    </source>
</evidence>
<evidence type="ECO:0000313" key="5">
    <source>
        <dbReference type="EMBL" id="OAD01715.1"/>
    </source>
</evidence>
<dbReference type="CDD" id="cd00024">
    <property type="entry name" value="CD_CSD"/>
    <property type="match status" value="1"/>
</dbReference>
<dbReference type="VEuPathDB" id="FungiDB:MUCCIDRAFT_163682"/>
<keyword evidence="6" id="KW-1185">Reference proteome</keyword>
<dbReference type="Proteomes" id="UP000077051">
    <property type="component" value="Unassembled WGS sequence"/>
</dbReference>
<feature type="compositionally biased region" description="Basic and acidic residues" evidence="3">
    <location>
        <begin position="213"/>
        <end position="224"/>
    </location>
</feature>
<feature type="compositionally biased region" description="Polar residues" evidence="3">
    <location>
        <begin position="203"/>
        <end position="212"/>
    </location>
</feature>
<comment type="caution">
    <text evidence="5">The sequence shown here is derived from an EMBL/GenBank/DDBJ whole genome shotgun (WGS) entry which is preliminary data.</text>
</comment>
<dbReference type="InterPro" id="IPR016197">
    <property type="entry name" value="Chromo-like_dom_sf"/>
</dbReference>
<dbReference type="Pfam" id="PF00385">
    <property type="entry name" value="Chromo"/>
    <property type="match status" value="1"/>
</dbReference>
<dbReference type="InterPro" id="IPR000953">
    <property type="entry name" value="Chromo/chromo_shadow_dom"/>
</dbReference>
<dbReference type="GO" id="GO:0005634">
    <property type="term" value="C:nucleus"/>
    <property type="evidence" value="ECO:0007669"/>
    <property type="project" value="UniProtKB-SubCell"/>
</dbReference>
<dbReference type="PANTHER" id="PTHR22812">
    <property type="entry name" value="CHROMOBOX PROTEIN"/>
    <property type="match status" value="1"/>
</dbReference>
<accession>A0A168JWZ0</accession>
<sequence length="364" mass="41262">MSDSAEEEVFEVEEIQAHKFVKKNKEVLYFIKWLNYTPEDNTWEKEANVFAIDLIEKYWNAMPPTSKDRRQFEKINNSRKNPIKLTSPVAIPTATPVEATDSAESSITAAKNGKQQQTLDSVFGVYKGEGKEKEVITPQQPDAVAADASDAAADAPAAARLPQVIATNNNEDDELDEEDEDEEEEEKMEIDDTDDEDAFATPTHLSETSNSASDKDAGLQEEPPKTTGAKRTASNNSSRQQDDYFLKQHEKKRKREELGISDDSSVESLSPPLKSKKAVVDIEEIQEDEEVIFNEKYAIDPPLDWATQTERVEYIGKEVDQSDLYCLVRWKDGVKSMHPLNLVREKRPDLVIDRFVQMVMQQQQ</sequence>
<feature type="compositionally biased region" description="Acidic residues" evidence="3">
    <location>
        <begin position="170"/>
        <end position="198"/>
    </location>
</feature>
<feature type="compositionally biased region" description="Low complexity" evidence="3">
    <location>
        <begin position="142"/>
        <end position="159"/>
    </location>
</feature>
<dbReference type="Gene3D" id="2.40.50.40">
    <property type="match status" value="2"/>
</dbReference>
<organism evidence="5 6">
    <name type="scientific">Mucor lusitanicus CBS 277.49</name>
    <dbReference type="NCBI Taxonomy" id="747725"/>
    <lineage>
        <taxon>Eukaryota</taxon>
        <taxon>Fungi</taxon>
        <taxon>Fungi incertae sedis</taxon>
        <taxon>Mucoromycota</taxon>
        <taxon>Mucoromycotina</taxon>
        <taxon>Mucoromycetes</taxon>
        <taxon>Mucorales</taxon>
        <taxon>Mucorineae</taxon>
        <taxon>Mucoraceae</taxon>
        <taxon>Mucor</taxon>
    </lineage>
</organism>
<evidence type="ECO:0000256" key="2">
    <source>
        <dbReference type="ARBA" id="ARBA00023242"/>
    </source>
</evidence>
<dbReference type="OrthoDB" id="433924at2759"/>
<feature type="domain" description="Chromo" evidence="4">
    <location>
        <begin position="10"/>
        <end position="70"/>
    </location>
</feature>
<protein>
    <recommendedName>
        <fullName evidence="4">Chromo domain-containing protein</fullName>
    </recommendedName>
</protein>
<gene>
    <name evidence="5" type="ORF">MUCCIDRAFT_163682</name>
</gene>